<evidence type="ECO:0000313" key="6">
    <source>
        <dbReference type="EMBL" id="VFP77816.1"/>
    </source>
</evidence>
<dbReference type="PROSITE" id="PS00362">
    <property type="entry name" value="RIBOSOMAL_S15"/>
    <property type="match status" value="1"/>
</dbReference>
<name>A0A451CXU9_9GAMM</name>
<dbReference type="SMART" id="SM01387">
    <property type="entry name" value="Ribosomal_S15"/>
    <property type="match status" value="1"/>
</dbReference>
<dbReference type="GO" id="GO:0019843">
    <property type="term" value="F:rRNA binding"/>
    <property type="evidence" value="ECO:0007669"/>
    <property type="project" value="UniProtKB-UniRule"/>
</dbReference>
<sequence>MLKNILETQNLISKYGKLHTNSGSTSVQIALLTRKINYLQKHFAEHREDHCGRRGLLKMVSRRRKLLDYIKSKNHSVYLFLIKDLGLRY</sequence>
<dbReference type="PANTHER" id="PTHR23321">
    <property type="entry name" value="RIBOSOMAL PROTEIN S15, BACTERIAL AND ORGANELLAR"/>
    <property type="match status" value="1"/>
</dbReference>
<comment type="function">
    <text evidence="3 5">One of the primary rRNA binding proteins, it binds directly to 16S rRNA where it helps nucleate assembly of the platform of the 30S subunit by binding and bridging several RNA helices of the 16S rRNA.</text>
</comment>
<evidence type="ECO:0000313" key="7">
    <source>
        <dbReference type="Proteomes" id="UP000294466"/>
    </source>
</evidence>
<keyword evidence="3 5" id="KW-0699">rRNA-binding</keyword>
<dbReference type="EMBL" id="LR217692">
    <property type="protein sequence ID" value="VFP77816.1"/>
    <property type="molecule type" value="Genomic_DNA"/>
</dbReference>
<dbReference type="InterPro" id="IPR009068">
    <property type="entry name" value="uS15_NS1_RNA-bd_sf"/>
</dbReference>
<evidence type="ECO:0000256" key="2">
    <source>
        <dbReference type="ARBA" id="ARBA00023274"/>
    </source>
</evidence>
<dbReference type="Gene3D" id="6.10.250.3130">
    <property type="match status" value="1"/>
</dbReference>
<comment type="function">
    <text evidence="3">Forms an intersubunit bridge (bridge B4) with the 23S rRNA of the 50S subunit in the ribosome.</text>
</comment>
<evidence type="ECO:0000256" key="3">
    <source>
        <dbReference type="HAMAP-Rule" id="MF_01343"/>
    </source>
</evidence>
<dbReference type="Proteomes" id="UP000294466">
    <property type="component" value="Chromosome"/>
</dbReference>
<dbReference type="HAMAP" id="MF_01343_B">
    <property type="entry name" value="Ribosomal_uS15_B"/>
    <property type="match status" value="1"/>
</dbReference>
<organism evidence="6 7">
    <name type="scientific">Buchnera aphidicola</name>
    <name type="common">Cinara cf. splendens/pseudotsugae 3390</name>
    <dbReference type="NCBI Taxonomy" id="2518980"/>
    <lineage>
        <taxon>Bacteria</taxon>
        <taxon>Pseudomonadati</taxon>
        <taxon>Pseudomonadota</taxon>
        <taxon>Gammaproteobacteria</taxon>
        <taxon>Enterobacterales</taxon>
        <taxon>Erwiniaceae</taxon>
        <taxon>Buchnera</taxon>
    </lineage>
</organism>
<dbReference type="OrthoDB" id="9799262at2"/>
<dbReference type="GO" id="GO:0006412">
    <property type="term" value="P:translation"/>
    <property type="evidence" value="ECO:0007669"/>
    <property type="project" value="UniProtKB-UniRule"/>
</dbReference>
<dbReference type="GO" id="GO:0022627">
    <property type="term" value="C:cytosolic small ribosomal subunit"/>
    <property type="evidence" value="ECO:0007669"/>
    <property type="project" value="TreeGrafter"/>
</dbReference>
<protein>
    <recommendedName>
        <fullName evidence="3">Small ribosomal subunit protein uS15</fullName>
    </recommendedName>
</protein>
<dbReference type="AlphaFoldDB" id="A0A451CXU9"/>
<proteinExistence type="inferred from homology"/>
<dbReference type="SUPFAM" id="SSF47060">
    <property type="entry name" value="S15/NS1 RNA-binding domain"/>
    <property type="match status" value="1"/>
</dbReference>
<dbReference type="Pfam" id="PF00312">
    <property type="entry name" value="Ribosomal_S15"/>
    <property type="match status" value="1"/>
</dbReference>
<dbReference type="PANTHER" id="PTHR23321:SF26">
    <property type="entry name" value="SMALL RIBOSOMAL SUBUNIT PROTEIN US15M"/>
    <property type="match status" value="1"/>
</dbReference>
<keyword evidence="3 5" id="KW-0694">RNA-binding</keyword>
<keyword evidence="2 3" id="KW-0687">Ribonucleoprotein</keyword>
<comment type="similarity">
    <text evidence="3 4">Belongs to the universal ribosomal protein uS15 family.</text>
</comment>
<dbReference type="NCBIfam" id="TIGR00952">
    <property type="entry name" value="S15_bact"/>
    <property type="match status" value="1"/>
</dbReference>
<keyword evidence="1 3" id="KW-0689">Ribosomal protein</keyword>
<dbReference type="GO" id="GO:0003735">
    <property type="term" value="F:structural constituent of ribosome"/>
    <property type="evidence" value="ECO:0007669"/>
    <property type="project" value="InterPro"/>
</dbReference>
<dbReference type="InterPro" id="IPR005290">
    <property type="entry name" value="Ribosomal_uS15_bac-type"/>
</dbReference>
<dbReference type="InterPro" id="IPR000589">
    <property type="entry name" value="Ribosomal_uS15"/>
</dbReference>
<gene>
    <name evidence="3 6" type="primary">rpsO</name>
    <name evidence="6" type="ORF">BUCISPPS3390_239</name>
</gene>
<dbReference type="CDD" id="cd00677">
    <property type="entry name" value="S15_NS1_EPRS_RNA-bind"/>
    <property type="match status" value="1"/>
</dbReference>
<dbReference type="Gene3D" id="1.10.287.10">
    <property type="entry name" value="S15/NS1, RNA-binding"/>
    <property type="match status" value="1"/>
</dbReference>
<reference evidence="6 7" key="1">
    <citation type="submission" date="2019-02" db="EMBL/GenBank/DDBJ databases">
        <authorList>
            <person name="Manzano-Marin A."/>
            <person name="Manzano-Marin A."/>
        </authorList>
    </citation>
    <scope>NUCLEOTIDE SEQUENCE [LARGE SCALE GENOMIC DNA]</scope>
    <source>
        <strain evidence="6 7">BuCisplendens/pseudotsugae</strain>
    </source>
</reference>
<dbReference type="RefSeq" id="WP_154060838.1">
    <property type="nucleotide sequence ID" value="NZ_LR217692.1"/>
</dbReference>
<evidence type="ECO:0000256" key="1">
    <source>
        <dbReference type="ARBA" id="ARBA00022980"/>
    </source>
</evidence>
<accession>A0A451CXU9</accession>
<comment type="subunit">
    <text evidence="3">Part of the 30S ribosomal subunit. Forms a bridge to the 50S subunit in the 70S ribosome, contacting the 23S rRNA.</text>
</comment>
<evidence type="ECO:0000256" key="5">
    <source>
        <dbReference type="RuleBase" id="RU004524"/>
    </source>
</evidence>
<evidence type="ECO:0000256" key="4">
    <source>
        <dbReference type="RuleBase" id="RU003919"/>
    </source>
</evidence>